<name>A0A167I982_CALVF</name>
<protein>
    <submittedName>
        <fullName evidence="2">Uncharacterized protein</fullName>
    </submittedName>
</protein>
<proteinExistence type="predicted"/>
<evidence type="ECO:0000313" key="3">
    <source>
        <dbReference type="Proteomes" id="UP000076738"/>
    </source>
</evidence>
<dbReference type="AlphaFoldDB" id="A0A167I982"/>
<reference evidence="2 3" key="1">
    <citation type="journal article" date="2016" name="Mol. Biol. Evol.">
        <title>Comparative Genomics of Early-Diverging Mushroom-Forming Fungi Provides Insights into the Origins of Lignocellulose Decay Capabilities.</title>
        <authorList>
            <person name="Nagy L.G."/>
            <person name="Riley R."/>
            <person name="Tritt A."/>
            <person name="Adam C."/>
            <person name="Daum C."/>
            <person name="Floudas D."/>
            <person name="Sun H."/>
            <person name="Yadav J.S."/>
            <person name="Pangilinan J."/>
            <person name="Larsson K.H."/>
            <person name="Matsuura K."/>
            <person name="Barry K."/>
            <person name="Labutti K."/>
            <person name="Kuo R."/>
            <person name="Ohm R.A."/>
            <person name="Bhattacharya S.S."/>
            <person name="Shirouzu T."/>
            <person name="Yoshinaga Y."/>
            <person name="Martin F.M."/>
            <person name="Grigoriev I.V."/>
            <person name="Hibbett D.S."/>
        </authorList>
    </citation>
    <scope>NUCLEOTIDE SEQUENCE [LARGE SCALE GENOMIC DNA]</scope>
    <source>
        <strain evidence="2 3">TUFC12733</strain>
    </source>
</reference>
<organism evidence="2 3">
    <name type="scientific">Calocera viscosa (strain TUFC12733)</name>
    <dbReference type="NCBI Taxonomy" id="1330018"/>
    <lineage>
        <taxon>Eukaryota</taxon>
        <taxon>Fungi</taxon>
        <taxon>Dikarya</taxon>
        <taxon>Basidiomycota</taxon>
        <taxon>Agaricomycotina</taxon>
        <taxon>Dacrymycetes</taxon>
        <taxon>Dacrymycetales</taxon>
        <taxon>Dacrymycetaceae</taxon>
        <taxon>Calocera</taxon>
    </lineage>
</organism>
<dbReference type="Proteomes" id="UP000076738">
    <property type="component" value="Unassembled WGS sequence"/>
</dbReference>
<dbReference type="EMBL" id="KV417311">
    <property type="protein sequence ID" value="KZO92416.1"/>
    <property type="molecule type" value="Genomic_DNA"/>
</dbReference>
<evidence type="ECO:0000313" key="2">
    <source>
        <dbReference type="EMBL" id="KZO92416.1"/>
    </source>
</evidence>
<accession>A0A167I982</accession>
<feature type="region of interest" description="Disordered" evidence="1">
    <location>
        <begin position="29"/>
        <end position="96"/>
    </location>
</feature>
<sequence>MLCSANVLLAQRPTPSSRSTAIDHLLIPNPNPNPEYRIPNPVESHPAAKSTVPLPPPTRSVSPAAKGSSYQGSKAMVRQPMAHGAEVQGLRCAKIP</sequence>
<gene>
    <name evidence="2" type="ORF">CALVIDRAFT_567463</name>
</gene>
<evidence type="ECO:0000256" key="1">
    <source>
        <dbReference type="SAM" id="MobiDB-lite"/>
    </source>
</evidence>
<keyword evidence="3" id="KW-1185">Reference proteome</keyword>